<keyword evidence="3 8" id="KW-0812">Transmembrane</keyword>
<dbReference type="Pfam" id="PF06011">
    <property type="entry name" value="TRP"/>
    <property type="match status" value="1"/>
</dbReference>
<feature type="region of interest" description="Disordered" evidence="7">
    <location>
        <begin position="904"/>
        <end position="1099"/>
    </location>
</feature>
<feature type="compositionally biased region" description="Low complexity" evidence="7">
    <location>
        <begin position="1089"/>
        <end position="1099"/>
    </location>
</feature>
<dbReference type="Pfam" id="PF14558">
    <property type="entry name" value="TRP_N"/>
    <property type="match status" value="1"/>
</dbReference>
<feature type="transmembrane region" description="Helical" evidence="8">
    <location>
        <begin position="454"/>
        <end position="478"/>
    </location>
</feature>
<dbReference type="Proteomes" id="UP000298493">
    <property type="component" value="Unassembled WGS sequence"/>
</dbReference>
<proteinExistence type="inferred from homology"/>
<feature type="compositionally biased region" description="Polar residues" evidence="7">
    <location>
        <begin position="774"/>
        <end position="784"/>
    </location>
</feature>
<dbReference type="InterPro" id="IPR040241">
    <property type="entry name" value="TRP_Flc/Pkd2-like"/>
</dbReference>
<evidence type="ECO:0000256" key="8">
    <source>
        <dbReference type="SAM" id="Phobius"/>
    </source>
</evidence>
<evidence type="ECO:0000313" key="11">
    <source>
        <dbReference type="Proteomes" id="UP000298493"/>
    </source>
</evidence>
<dbReference type="InterPro" id="IPR010308">
    <property type="entry name" value="TRP_C"/>
</dbReference>
<evidence type="ECO:0000259" key="9">
    <source>
        <dbReference type="SMART" id="SM01320"/>
    </source>
</evidence>
<feature type="compositionally biased region" description="Basic and acidic residues" evidence="7">
    <location>
        <begin position="941"/>
        <end position="952"/>
    </location>
</feature>
<feature type="transmembrane region" description="Helical" evidence="8">
    <location>
        <begin position="596"/>
        <end position="618"/>
    </location>
</feature>
<keyword evidence="4" id="KW-0732">Signal</keyword>
<feature type="compositionally biased region" description="Low complexity" evidence="7">
    <location>
        <begin position="990"/>
        <end position="999"/>
    </location>
</feature>
<evidence type="ECO:0000256" key="4">
    <source>
        <dbReference type="ARBA" id="ARBA00022729"/>
    </source>
</evidence>
<evidence type="ECO:0000313" key="10">
    <source>
        <dbReference type="EMBL" id="TID16167.1"/>
    </source>
</evidence>
<evidence type="ECO:0000256" key="5">
    <source>
        <dbReference type="ARBA" id="ARBA00022989"/>
    </source>
</evidence>
<evidence type="ECO:0000256" key="3">
    <source>
        <dbReference type="ARBA" id="ARBA00022692"/>
    </source>
</evidence>
<feature type="compositionally biased region" description="Polar residues" evidence="7">
    <location>
        <begin position="960"/>
        <end position="971"/>
    </location>
</feature>
<dbReference type="PANTHER" id="PTHR31145:SF6">
    <property type="entry name" value="INTEGRAL MEMBRANE PROTEIN (AFU_ORTHOLOGUE AFUA_7G01610)"/>
    <property type="match status" value="1"/>
</dbReference>
<accession>A0A4Z1NSK3</accession>
<dbReference type="STRING" id="86259.A0A4Z1NSK3"/>
<feature type="transmembrane region" description="Helical" evidence="8">
    <location>
        <begin position="245"/>
        <end position="264"/>
    </location>
</feature>
<dbReference type="InterPro" id="IPR032800">
    <property type="entry name" value="TRP_N"/>
</dbReference>
<keyword evidence="5 8" id="KW-1133">Transmembrane helix</keyword>
<feature type="transmembrane region" description="Helical" evidence="8">
    <location>
        <begin position="507"/>
        <end position="527"/>
    </location>
</feature>
<reference evidence="10 11" key="1">
    <citation type="submission" date="2019-04" db="EMBL/GenBank/DDBJ databases">
        <title>High contiguity whole genome sequence and gene annotation resource for two Venturia nashicola isolates.</title>
        <authorList>
            <person name="Prokchorchik M."/>
            <person name="Won K."/>
            <person name="Lee Y."/>
            <person name="Choi E.D."/>
            <person name="Segonzac C."/>
            <person name="Sohn K.H."/>
        </authorList>
    </citation>
    <scope>NUCLEOTIDE SEQUENCE [LARGE SCALE GENOMIC DNA]</scope>
    <source>
        <strain evidence="10 11">PRI2</strain>
    </source>
</reference>
<feature type="transmembrane region" description="Helical" evidence="8">
    <location>
        <begin position="44"/>
        <end position="67"/>
    </location>
</feature>
<keyword evidence="6 8" id="KW-0472">Membrane</keyword>
<feature type="region of interest" description="Disordered" evidence="7">
    <location>
        <begin position="1"/>
        <end position="38"/>
    </location>
</feature>
<comment type="subcellular location">
    <subcellularLocation>
        <location evidence="1">Membrane</location>
        <topology evidence="1">Multi-pass membrane protein</topology>
    </subcellularLocation>
</comment>
<feature type="transmembrane region" description="Helical" evidence="8">
    <location>
        <begin position="425"/>
        <end position="448"/>
    </location>
</feature>
<gene>
    <name evidence="10" type="ORF">E6O75_ATG09225</name>
</gene>
<protein>
    <submittedName>
        <fullName evidence="10">Iron reductase domain protein</fullName>
    </submittedName>
</protein>
<feature type="transmembrane region" description="Helical" evidence="8">
    <location>
        <begin position="377"/>
        <end position="404"/>
    </location>
</feature>
<keyword evidence="11" id="KW-1185">Reference proteome</keyword>
<dbReference type="GO" id="GO:0016020">
    <property type="term" value="C:membrane"/>
    <property type="evidence" value="ECO:0007669"/>
    <property type="project" value="UniProtKB-SubCell"/>
</dbReference>
<dbReference type="GO" id="GO:0055085">
    <property type="term" value="P:transmembrane transport"/>
    <property type="evidence" value="ECO:0007669"/>
    <property type="project" value="TreeGrafter"/>
</dbReference>
<feature type="compositionally biased region" description="Low complexity" evidence="7">
    <location>
        <begin position="712"/>
        <end position="732"/>
    </location>
</feature>
<dbReference type="PANTHER" id="PTHR31145">
    <property type="entry name" value="INTEGRAL MEMBRANE PROTEIN (AFU_ORTHOLOGUE AFUA_7G01610)"/>
    <property type="match status" value="1"/>
</dbReference>
<dbReference type="EMBL" id="SNSC02000019">
    <property type="protein sequence ID" value="TID16167.1"/>
    <property type="molecule type" value="Genomic_DNA"/>
</dbReference>
<sequence>MEHSLTGRWTREQDAYTHVDSTSGSPRRPRRTPRLASPLPPGTITSVLLLLLSIVVLPAVNAGFITFDNCLNPNIINSSPKQLQFVPLFVNAVFNTTDKTHNLNITVYGNVTGQAQDGAYPPRTDPIFKNDTKGHFSIADAPDNYTTLFTNIDVLSYQAYNAAPARFCNTTLKGDCPWIPLWDANASEPQDLHAFSISHNFYSAYSFATFAAGLTIDSGSSKALACIAANITPDLGRSLSNAIRYIPAAILALVGLATIMAARFSPWSSKNIFYWTSNYGRDDDILRLVTPGFGDCLQYIQFIVLAGSLSLGYPGFYQPVVSQANWSVLMFNESIVSHGNGTQSLLDGIYHTNSSYGLTRLGQLAGMSKDEDLWAGMAVWVLVIMASCFILCQLGFAAQFLVRLYTKVPQEDLRNKNLPFTAGSFVRIVFNYFMLPIVALSMFQLVIATHSPPYVVALAAVLIVALIAFAAWIFRLIFTTKPRVHLFDDEPLLLIYGPLYNTYSDEAAPYAFIPFLLTFIRGIAIGAVQPSGIAQLVILAICEVVLILTLHAFRPFRSLTSMNAYHTFFSVIRLVTTLLSVAFVPSLEVSETSKGWIGYAILLLHAIVLIFGFFLNSIQTLIEVFARLAGAGRETRGGLTTVFGMRQLSKRARRDRMRGSINSEATALTEAKTVHNRDRSRSMSASSNMLLNKSPDRRGSVNFDQLSQGEAGSTMTGRTSPGPSTPGGSQSPFSFIPTANSGHQQGRRAAPVNKLIEPTDPYYRPPRLRRPTLETIQDPSQAVEEQTRRGSLQPLGATDVGEGPSAFSPNRGSITAAFMRNFRDDPESQSVNSPRKYTDYSTRESDFYYGVRGPALSKTHGSRRLKTGPADPMSPIGSATGWFKGLFGGKTTSKKGGFEVVRSTPLHQLQEQDEEVPRPNSEPYQDGPVPDELMAAGSSRELPRDSMSDESFHPNVGARASTSTHMRQLSNVPPMIAPMTSVSSGHMSKRSASNSSSARYMPANLHRNSSGDASTVAPLPGNRSGLSRVSSFRGPGNKDPEARVPFSSAQTANENDHSTHGSMASSIYPPSEEALDLSESSQSVPSIGTVPKTTTTYSSSPYEYPALAFNLDNQLERPLSTGRVVQRKAGEGIHYGVYEGDSKVLQWSAAELVDPDEGRRGRKENGSTSSP</sequence>
<comment type="caution">
    <text evidence="10">The sequence shown here is derived from an EMBL/GenBank/DDBJ whole genome shotgun (WGS) entry which is preliminary data.</text>
</comment>
<feature type="domain" description="ML-like" evidence="9">
    <location>
        <begin position="60"/>
        <end position="238"/>
    </location>
</feature>
<evidence type="ECO:0000256" key="2">
    <source>
        <dbReference type="ARBA" id="ARBA00010642"/>
    </source>
</evidence>
<feature type="compositionally biased region" description="Basic and acidic residues" evidence="7">
    <location>
        <begin position="672"/>
        <end position="681"/>
    </location>
</feature>
<feature type="compositionally biased region" description="Polar residues" evidence="7">
    <location>
        <begin position="702"/>
        <end position="711"/>
    </location>
</feature>
<dbReference type="SMART" id="SM01320">
    <property type="entry name" value="TRP_N"/>
    <property type="match status" value="1"/>
</dbReference>
<feature type="compositionally biased region" description="Polar residues" evidence="7">
    <location>
        <begin position="682"/>
        <end position="691"/>
    </location>
</feature>
<dbReference type="AlphaFoldDB" id="A0A4Z1NSK3"/>
<feature type="region of interest" description="Disordered" evidence="7">
    <location>
        <begin position="1150"/>
        <end position="1171"/>
    </location>
</feature>
<feature type="compositionally biased region" description="Basic and acidic residues" evidence="7">
    <location>
        <begin position="1"/>
        <end position="17"/>
    </location>
</feature>
<comment type="similarity">
    <text evidence="2">Belongs to the transient receptor potential (TRP) ion channel family.</text>
</comment>
<feature type="compositionally biased region" description="Basic and acidic residues" evidence="7">
    <location>
        <begin position="1156"/>
        <end position="1165"/>
    </location>
</feature>
<organism evidence="10 11">
    <name type="scientific">Venturia nashicola</name>
    <dbReference type="NCBI Taxonomy" id="86259"/>
    <lineage>
        <taxon>Eukaryota</taxon>
        <taxon>Fungi</taxon>
        <taxon>Dikarya</taxon>
        <taxon>Ascomycota</taxon>
        <taxon>Pezizomycotina</taxon>
        <taxon>Dothideomycetes</taxon>
        <taxon>Pleosporomycetidae</taxon>
        <taxon>Venturiales</taxon>
        <taxon>Venturiaceae</taxon>
        <taxon>Venturia</taxon>
    </lineage>
</organism>
<feature type="transmembrane region" description="Helical" evidence="8">
    <location>
        <begin position="533"/>
        <end position="553"/>
    </location>
</feature>
<feature type="transmembrane region" description="Helical" evidence="8">
    <location>
        <begin position="565"/>
        <end position="584"/>
    </location>
</feature>
<evidence type="ECO:0000256" key="6">
    <source>
        <dbReference type="ARBA" id="ARBA00023136"/>
    </source>
</evidence>
<feature type="region of interest" description="Disordered" evidence="7">
    <location>
        <begin position="650"/>
        <end position="810"/>
    </location>
</feature>
<evidence type="ECO:0000256" key="1">
    <source>
        <dbReference type="ARBA" id="ARBA00004141"/>
    </source>
</evidence>
<dbReference type="OrthoDB" id="5312224at2759"/>
<name>A0A4Z1NSK3_9PEZI</name>
<evidence type="ECO:0000256" key="7">
    <source>
        <dbReference type="SAM" id="MobiDB-lite"/>
    </source>
</evidence>